<dbReference type="EMBL" id="BARW01008521">
    <property type="protein sequence ID" value="GAI85199.1"/>
    <property type="molecule type" value="Genomic_DNA"/>
</dbReference>
<gene>
    <name evidence="5" type="ORF">S12H4_17433</name>
</gene>
<evidence type="ECO:0000256" key="3">
    <source>
        <dbReference type="ARBA" id="ARBA00023163"/>
    </source>
</evidence>
<organism evidence="5">
    <name type="scientific">marine sediment metagenome</name>
    <dbReference type="NCBI Taxonomy" id="412755"/>
    <lineage>
        <taxon>unclassified sequences</taxon>
        <taxon>metagenomes</taxon>
        <taxon>ecological metagenomes</taxon>
    </lineage>
</organism>
<comment type="caution">
    <text evidence="5">The sequence shown here is derived from an EMBL/GenBank/DDBJ whole genome shotgun (WGS) entry which is preliminary data.</text>
</comment>
<evidence type="ECO:0000256" key="1">
    <source>
        <dbReference type="ARBA" id="ARBA00023015"/>
    </source>
</evidence>
<dbReference type="Gene3D" id="3.40.50.2300">
    <property type="match status" value="2"/>
</dbReference>
<dbReference type="InterPro" id="IPR010982">
    <property type="entry name" value="Lambda_DNA-bd_dom_sf"/>
</dbReference>
<dbReference type="Gene3D" id="1.10.260.40">
    <property type="entry name" value="lambda repressor-like DNA-binding domains"/>
    <property type="match status" value="1"/>
</dbReference>
<feature type="non-terminal residue" evidence="5">
    <location>
        <position position="1"/>
    </location>
</feature>
<dbReference type="CDD" id="cd06307">
    <property type="entry name" value="PBP1_sugar_binding"/>
    <property type="match status" value="1"/>
</dbReference>
<dbReference type="PANTHER" id="PTHR30146:SF144">
    <property type="entry name" value="LACI-FAMILY TRANSCRIPTION REGULATOR"/>
    <property type="match status" value="1"/>
</dbReference>
<dbReference type="PROSITE" id="PS50932">
    <property type="entry name" value="HTH_LACI_2"/>
    <property type="match status" value="1"/>
</dbReference>
<keyword evidence="3" id="KW-0804">Transcription</keyword>
<feature type="domain" description="HTH lacI-type" evidence="4">
    <location>
        <begin position="7"/>
        <end position="55"/>
    </location>
</feature>
<dbReference type="InterPro" id="IPR000843">
    <property type="entry name" value="HTH_LacI"/>
</dbReference>
<accession>X1TYR6</accession>
<evidence type="ECO:0000259" key="4">
    <source>
        <dbReference type="PROSITE" id="PS50932"/>
    </source>
</evidence>
<dbReference type="AlphaFoldDB" id="X1TYR6"/>
<dbReference type="GO" id="GO:0000976">
    <property type="term" value="F:transcription cis-regulatory region binding"/>
    <property type="evidence" value="ECO:0007669"/>
    <property type="project" value="TreeGrafter"/>
</dbReference>
<proteinExistence type="predicted"/>
<dbReference type="InterPro" id="IPR028082">
    <property type="entry name" value="Peripla_BP_I"/>
</dbReference>
<dbReference type="InterPro" id="IPR025997">
    <property type="entry name" value="SBP_2_dom"/>
</dbReference>
<dbReference type="PANTHER" id="PTHR30146">
    <property type="entry name" value="LACI-RELATED TRANSCRIPTIONAL REPRESSOR"/>
    <property type="match status" value="1"/>
</dbReference>
<reference evidence="5" key="1">
    <citation type="journal article" date="2014" name="Front. Microbiol.">
        <title>High frequency of phylogenetically diverse reductive dehalogenase-homologous genes in deep subseafloor sedimentary metagenomes.</title>
        <authorList>
            <person name="Kawai M."/>
            <person name="Futagami T."/>
            <person name="Toyoda A."/>
            <person name="Takaki Y."/>
            <person name="Nishi S."/>
            <person name="Hori S."/>
            <person name="Arai W."/>
            <person name="Tsubouchi T."/>
            <person name="Morono Y."/>
            <person name="Uchiyama I."/>
            <person name="Ito T."/>
            <person name="Fujiyama A."/>
            <person name="Inagaki F."/>
            <person name="Takami H."/>
        </authorList>
    </citation>
    <scope>NUCLEOTIDE SEQUENCE</scope>
    <source>
        <strain evidence="5">Expedition CK06-06</strain>
    </source>
</reference>
<protein>
    <recommendedName>
        <fullName evidence="4">HTH lacI-type domain-containing protein</fullName>
    </recommendedName>
</protein>
<sequence>GLNSPFARIADVSIDTVDRVIHNRGQVSKKTMKKILDVMDKTNYKPNFVARVLASKKKPRLVCLIPFHTPENMYWEAPLEGIIKAEKEIADYGVTVSYSLFDQYLPGSFEKKTRDVLSDHPDGVLLAPFFSKQASDFVKKLDILKIPYVFIDSKLKEANNLSFFGQNSFRSGMLAAKLMKFSCSPKGTIVIVNIGTEYEDIHHTREREEGFKTYFINNTPDIPLHVLNISSEDINNMDSLLEIPDTDISGIFATSSAHIIAKYLNNKGKGQITLIGYDLTNDNITFLEKGIIDFLICQKPREQAFRGIYALFHHIVFEKQIRKNNLMPLDILTRENFNDYLEFELNN</sequence>
<dbReference type="SUPFAM" id="SSF53822">
    <property type="entry name" value="Periplasmic binding protein-like I"/>
    <property type="match status" value="1"/>
</dbReference>
<dbReference type="CDD" id="cd01392">
    <property type="entry name" value="HTH_LacI"/>
    <property type="match status" value="1"/>
</dbReference>
<name>X1TYR6_9ZZZZ</name>
<dbReference type="Pfam" id="PF13407">
    <property type="entry name" value="Peripla_BP_4"/>
    <property type="match status" value="1"/>
</dbReference>
<dbReference type="GO" id="GO:0003700">
    <property type="term" value="F:DNA-binding transcription factor activity"/>
    <property type="evidence" value="ECO:0007669"/>
    <property type="project" value="TreeGrafter"/>
</dbReference>
<dbReference type="SMART" id="SM00354">
    <property type="entry name" value="HTH_LACI"/>
    <property type="match status" value="1"/>
</dbReference>
<dbReference type="Pfam" id="PF00356">
    <property type="entry name" value="LacI"/>
    <property type="match status" value="1"/>
</dbReference>
<evidence type="ECO:0000313" key="5">
    <source>
        <dbReference type="EMBL" id="GAI85199.1"/>
    </source>
</evidence>
<keyword evidence="1" id="KW-0805">Transcription regulation</keyword>
<dbReference type="SUPFAM" id="SSF47413">
    <property type="entry name" value="lambda repressor-like DNA-binding domains"/>
    <property type="match status" value="1"/>
</dbReference>
<evidence type="ECO:0000256" key="2">
    <source>
        <dbReference type="ARBA" id="ARBA00023125"/>
    </source>
</evidence>
<keyword evidence="2" id="KW-0238">DNA-binding</keyword>